<feature type="transmembrane region" description="Helical" evidence="6">
    <location>
        <begin position="122"/>
        <end position="141"/>
    </location>
</feature>
<feature type="transmembrane region" description="Helical" evidence="6">
    <location>
        <begin position="449"/>
        <end position="471"/>
    </location>
</feature>
<dbReference type="Pfam" id="PF06609">
    <property type="entry name" value="TRI12"/>
    <property type="match status" value="1"/>
</dbReference>
<dbReference type="RefSeq" id="XP_022508687.1">
    <property type="nucleotide sequence ID" value="XM_022659057.1"/>
</dbReference>
<evidence type="ECO:0000313" key="8">
    <source>
        <dbReference type="EMBL" id="OAG36735.1"/>
    </source>
</evidence>
<feature type="transmembrane region" description="Helical" evidence="6">
    <location>
        <begin position="211"/>
        <end position="232"/>
    </location>
</feature>
<dbReference type="Gene3D" id="1.20.1250.20">
    <property type="entry name" value="MFS general substrate transporter like domains"/>
    <property type="match status" value="1"/>
</dbReference>
<feature type="domain" description="Major facilitator superfamily (MFS) profile" evidence="7">
    <location>
        <begin position="58"/>
        <end position="538"/>
    </location>
</feature>
<accession>A0A177EXH3</accession>
<keyword evidence="3 6" id="KW-0812">Transmembrane</keyword>
<organism evidence="8 9">
    <name type="scientific">Fonsecaea monophora</name>
    <dbReference type="NCBI Taxonomy" id="254056"/>
    <lineage>
        <taxon>Eukaryota</taxon>
        <taxon>Fungi</taxon>
        <taxon>Dikarya</taxon>
        <taxon>Ascomycota</taxon>
        <taxon>Pezizomycotina</taxon>
        <taxon>Eurotiomycetes</taxon>
        <taxon>Chaetothyriomycetidae</taxon>
        <taxon>Chaetothyriales</taxon>
        <taxon>Herpotrichiellaceae</taxon>
        <taxon>Fonsecaea</taxon>
    </lineage>
</organism>
<feature type="transmembrane region" description="Helical" evidence="6">
    <location>
        <begin position="279"/>
        <end position="298"/>
    </location>
</feature>
<dbReference type="InterPro" id="IPR020846">
    <property type="entry name" value="MFS_dom"/>
</dbReference>
<feature type="transmembrane region" description="Helical" evidence="6">
    <location>
        <begin position="574"/>
        <end position="592"/>
    </location>
</feature>
<dbReference type="PANTHER" id="PTHR23501">
    <property type="entry name" value="MAJOR FACILITATOR SUPERFAMILY"/>
    <property type="match status" value="1"/>
</dbReference>
<evidence type="ECO:0000256" key="3">
    <source>
        <dbReference type="ARBA" id="ARBA00022692"/>
    </source>
</evidence>
<keyword evidence="2" id="KW-0813">Transport</keyword>
<keyword evidence="9" id="KW-1185">Reference proteome</keyword>
<dbReference type="EMBL" id="LVKK01000085">
    <property type="protein sequence ID" value="OAG36735.1"/>
    <property type="molecule type" value="Genomic_DNA"/>
</dbReference>
<dbReference type="InterPro" id="IPR010573">
    <property type="entry name" value="MFS_Str1/Tri12-like"/>
</dbReference>
<comment type="caution">
    <text evidence="8">The sequence shown here is derived from an EMBL/GenBank/DDBJ whole genome shotgun (WGS) entry which is preliminary data.</text>
</comment>
<feature type="transmembrane region" description="Helical" evidence="6">
    <location>
        <begin position="417"/>
        <end position="437"/>
    </location>
</feature>
<evidence type="ECO:0000259" key="7">
    <source>
        <dbReference type="PROSITE" id="PS50850"/>
    </source>
</evidence>
<keyword evidence="5 6" id="KW-0472">Membrane</keyword>
<evidence type="ECO:0000256" key="2">
    <source>
        <dbReference type="ARBA" id="ARBA00022448"/>
    </source>
</evidence>
<feature type="transmembrane region" description="Helical" evidence="6">
    <location>
        <begin position="252"/>
        <end position="273"/>
    </location>
</feature>
<dbReference type="InterPro" id="IPR036259">
    <property type="entry name" value="MFS_trans_sf"/>
</dbReference>
<dbReference type="PROSITE" id="PS50850">
    <property type="entry name" value="MFS"/>
    <property type="match status" value="1"/>
</dbReference>
<feature type="transmembrane region" description="Helical" evidence="6">
    <location>
        <begin position="179"/>
        <end position="199"/>
    </location>
</feature>
<protein>
    <recommendedName>
        <fullName evidence="7">Major facilitator superfamily (MFS) profile domain-containing protein</fullName>
    </recommendedName>
</protein>
<dbReference type="PANTHER" id="PTHR23501:SF195">
    <property type="entry name" value="PEP5"/>
    <property type="match status" value="1"/>
</dbReference>
<evidence type="ECO:0000256" key="5">
    <source>
        <dbReference type="ARBA" id="ARBA00023136"/>
    </source>
</evidence>
<keyword evidence="4 6" id="KW-1133">Transmembrane helix</keyword>
<dbReference type="GO" id="GO:0022857">
    <property type="term" value="F:transmembrane transporter activity"/>
    <property type="evidence" value="ECO:0007669"/>
    <property type="project" value="InterPro"/>
</dbReference>
<reference evidence="8 9" key="1">
    <citation type="submission" date="2016-03" db="EMBL/GenBank/DDBJ databases">
        <title>Draft genome sequence of the Fonsecaea monophora CBS 269.37.</title>
        <authorList>
            <person name="Bombassaro A."/>
            <person name="Vinicius W.A."/>
            <person name="De Hoog S."/>
            <person name="Sun J."/>
            <person name="Souza E.M."/>
            <person name="Raittz R.T."/>
            <person name="Costa F."/>
            <person name="Leao A.C."/>
            <person name="Tadra-Sfeir M.Z."/>
            <person name="Baura V."/>
            <person name="Balsanelli E."/>
            <person name="Pedrosa F.O."/>
            <person name="Moreno L.F."/>
            <person name="Steffens M.B."/>
            <person name="Xi L."/>
            <person name="Bocca A.L."/>
            <person name="Felipe M.S."/>
            <person name="Teixeira M."/>
            <person name="Telles Filho F.Q."/>
            <person name="Azevedo C.M."/>
            <person name="Gomes R."/>
            <person name="Vicente V.A."/>
        </authorList>
    </citation>
    <scope>NUCLEOTIDE SEQUENCE [LARGE SCALE GENOMIC DNA]</scope>
    <source>
        <strain evidence="8 9">CBS 269.37</strain>
    </source>
</reference>
<evidence type="ECO:0000256" key="1">
    <source>
        <dbReference type="ARBA" id="ARBA00004141"/>
    </source>
</evidence>
<sequence length="619" mass="65908">MDEVKNSEKPYSMKHDEVGTIQSVQDVELQSSHGADYSTSHTPMVDGDYAVTAKTWAVVITLAISYGISFWPVPFFSTIEIQIATQFGAPASGTWINSVYPLAGTVSFMLCGANSDLFGRRYFILAGNVLVFIGAILGGTSKSLGQTIAAHVLLGFGGCQCQLAAFAAPELLPNKWRHWAVVIADAMVLFSVIVGPPTARIAIRHGDAWRWGYWGIVISIAISFIVLALLYFPPKHPRGVAWHVALRQLDYVGMLTFTGATTLILTGIVYVQVRPSNDPLVIGLLVSGFASMLIFGAWETFAPLKQPLAPTRLFTHNRGRTLTAPFIVGFVVTMFYYGTNIVWPTMVVTYFTTPTTPFHVTLLMSTVQGFGIFTGAMILSFAGTYIQHWKWQMTVPITLMTLFGGLLAYITPDREGLAVAFAFLTATAYGYAQYLSIAYIQFGADQVELGIAGGLAGVARLSGGAIAVSVFQTILASVQKSHAAADVPAAVEAAGGSAKVAEAVLGALSLGSEAVAQVQGATAAIIEAAAAAYQQSYVAGLRYVQPPILVFSLPTGGGKPNNSTILNSSCGRTVALASVGFGGMAILATLALEDIGPKMTPKIEIFLENDVQAEKNVYH</sequence>
<dbReference type="Proteomes" id="UP000077002">
    <property type="component" value="Unassembled WGS sequence"/>
</dbReference>
<dbReference type="SUPFAM" id="SSF103473">
    <property type="entry name" value="MFS general substrate transporter"/>
    <property type="match status" value="1"/>
</dbReference>
<comment type="subcellular location">
    <subcellularLocation>
        <location evidence="1">Membrane</location>
        <topology evidence="1">Multi-pass membrane protein</topology>
    </subcellularLocation>
</comment>
<dbReference type="AlphaFoldDB" id="A0A177EXH3"/>
<evidence type="ECO:0000256" key="4">
    <source>
        <dbReference type="ARBA" id="ARBA00022989"/>
    </source>
</evidence>
<feature type="transmembrane region" description="Helical" evidence="6">
    <location>
        <begin position="319"/>
        <end position="338"/>
    </location>
</feature>
<dbReference type="GeneID" id="34604257"/>
<feature type="transmembrane region" description="Helical" evidence="6">
    <location>
        <begin position="358"/>
        <end position="381"/>
    </location>
</feature>
<evidence type="ECO:0000256" key="6">
    <source>
        <dbReference type="SAM" id="Phobius"/>
    </source>
</evidence>
<feature type="transmembrane region" description="Helical" evidence="6">
    <location>
        <begin position="393"/>
        <end position="411"/>
    </location>
</feature>
<dbReference type="GO" id="GO:0005886">
    <property type="term" value="C:plasma membrane"/>
    <property type="evidence" value="ECO:0007669"/>
    <property type="project" value="TreeGrafter"/>
</dbReference>
<proteinExistence type="predicted"/>
<evidence type="ECO:0000313" key="9">
    <source>
        <dbReference type="Proteomes" id="UP000077002"/>
    </source>
</evidence>
<gene>
    <name evidence="8" type="ORF">AYO21_09119</name>
</gene>
<name>A0A177EXH3_9EURO</name>
<dbReference type="OrthoDB" id="4139357at2759"/>